<evidence type="ECO:0000313" key="2">
    <source>
        <dbReference type="Proteomes" id="UP000182961"/>
    </source>
</evidence>
<gene>
    <name evidence="1" type="ORF">SAMN05444143_10425</name>
</gene>
<organism evidence="1 2">
    <name type="scientific">Flavobacterium succinicans</name>
    <dbReference type="NCBI Taxonomy" id="29536"/>
    <lineage>
        <taxon>Bacteria</taxon>
        <taxon>Pseudomonadati</taxon>
        <taxon>Bacteroidota</taxon>
        <taxon>Flavobacteriia</taxon>
        <taxon>Flavobacteriales</taxon>
        <taxon>Flavobacteriaceae</taxon>
        <taxon>Flavobacterium</taxon>
    </lineage>
</organism>
<evidence type="ECO:0008006" key="3">
    <source>
        <dbReference type="Google" id="ProtNLM"/>
    </source>
</evidence>
<dbReference type="EMBL" id="FOUT01000004">
    <property type="protein sequence ID" value="SFM93525.1"/>
    <property type="molecule type" value="Genomic_DNA"/>
</dbReference>
<protein>
    <recommendedName>
        <fullName evidence="3">Lipocalin-like domain-containing protein</fullName>
    </recommendedName>
</protein>
<sequence>MFFVCFKKKLYLSYIFKWTVMKKHYFFFILILSLFKSHAQEMIQEAVVSKSYVGYDGEWQNTSFKTPVIVHSNRLGFLKISGADFLIKLSGDKAKMEENTAYDSAELTSQELVNTKNEKNGLVSSTYKGKLVYKTIDGVYTPDVSVVYTINQADILRLKISNNKNSKEYILDLEIK</sequence>
<evidence type="ECO:0000313" key="1">
    <source>
        <dbReference type="EMBL" id="SFM93525.1"/>
    </source>
</evidence>
<keyword evidence="2" id="KW-1185">Reference proteome</keyword>
<name>A0A1I4UXC4_9FLAO</name>
<dbReference type="Proteomes" id="UP000182961">
    <property type="component" value="Unassembled WGS sequence"/>
</dbReference>
<proteinExistence type="predicted"/>
<dbReference type="AlphaFoldDB" id="A0A1I4UXC4"/>
<reference evidence="2" key="1">
    <citation type="submission" date="2016-10" db="EMBL/GenBank/DDBJ databases">
        <authorList>
            <person name="Varghese N."/>
            <person name="Submissions S."/>
        </authorList>
    </citation>
    <scope>NUCLEOTIDE SEQUENCE [LARGE SCALE GENOMIC DNA]</scope>
    <source>
        <strain evidence="2">DSM 4002</strain>
    </source>
</reference>
<accession>A0A1I4UXC4</accession>